<gene>
    <name evidence="4" type="ORF">P168DRAFT_298029</name>
</gene>
<feature type="region of interest" description="Disordered" evidence="1">
    <location>
        <begin position="434"/>
        <end position="498"/>
    </location>
</feature>
<organism evidence="4 5">
    <name type="scientific">Aspergillus campestris (strain IBT 28561)</name>
    <dbReference type="NCBI Taxonomy" id="1392248"/>
    <lineage>
        <taxon>Eukaryota</taxon>
        <taxon>Fungi</taxon>
        <taxon>Dikarya</taxon>
        <taxon>Ascomycota</taxon>
        <taxon>Pezizomycotina</taxon>
        <taxon>Eurotiomycetes</taxon>
        <taxon>Eurotiomycetidae</taxon>
        <taxon>Eurotiales</taxon>
        <taxon>Aspergillaceae</taxon>
        <taxon>Aspergillus</taxon>
        <taxon>Aspergillus subgen. Circumdati</taxon>
    </lineage>
</organism>
<dbReference type="PANTHER" id="PTHR28014:SF1">
    <property type="entry name" value="NEGATIVE REGULATOR OF RAS-CAMP PATHWAY"/>
    <property type="match status" value="1"/>
</dbReference>
<dbReference type="GeneID" id="36545755"/>
<sequence>MPSRLSTPVLTVDTAKIHKVDTANTQSLHGMWMVFSKCADYMEEGRRLENLSWRLWTRETFCVEPETSSDTSVLPLLRSEEGDLPELSASVESAASDQAERIESHIKRPKCDYKPAVVREDSLVNLGRGKEKHITSLGLERMVLNIKEKKNLEPLSTAMTAVSPPVVDITPRPSTPTPTPPSVSTVRRTPPTYPMSQQKNESTESCSTTAPEGCDSDAANPAASDTSVSSSGILPSRPDLVKSPSVIRGFSPSLISSSYRSQARLAAEPSPAKPPTHLKPSPFKKKGGMFTLGGSSGDDDESSFEDRMAIQRSPQRSSLSDELGKSALAKSALGKTNNDASGKKKKTSFKDQVNVKPIKERGDMDEDAIETEDEVSESAIEDDEDSDWEDSVTESGRSSIAEERGMFQRVDSRPNLVSRRSLLTMMMHQPIKMMQGPTRSSPALQRARLTSPNGPSIPASPPEHDGENLMMRGPDVPRSNPIGMKTAPQSVAHSPRTTRRNMLATELTESLRRHLLWERQQKSATANAVMKRRHTAHDVANLKQYPGPRGAGPGASNQSADKDTKMGSFNNYTDFGPWEYHAKGW</sequence>
<dbReference type="InterPro" id="IPR053043">
    <property type="entry name" value="Ras-cAMP_regulatory"/>
</dbReference>
<dbReference type="GO" id="GO:0031930">
    <property type="term" value="P:mitochondria-nucleus signaling pathway"/>
    <property type="evidence" value="ECO:0007669"/>
    <property type="project" value="TreeGrafter"/>
</dbReference>
<dbReference type="PANTHER" id="PTHR28014">
    <property type="entry name" value="NEGATIVE REGULATOR OF RAS-CAMP PATHWAY"/>
    <property type="match status" value="1"/>
</dbReference>
<feature type="compositionally biased region" description="Acidic residues" evidence="1">
    <location>
        <begin position="363"/>
        <end position="392"/>
    </location>
</feature>
<keyword evidence="5" id="KW-1185">Reference proteome</keyword>
<evidence type="ECO:0000313" key="4">
    <source>
        <dbReference type="EMBL" id="PKY03205.1"/>
    </source>
</evidence>
<dbReference type="AlphaFoldDB" id="A0A2I1D011"/>
<feature type="compositionally biased region" description="Polar residues" evidence="1">
    <location>
        <begin position="223"/>
        <end position="233"/>
    </location>
</feature>
<dbReference type="InterPro" id="IPR013860">
    <property type="entry name" value="AreA_GATA"/>
</dbReference>
<dbReference type="VEuPathDB" id="FungiDB:P168DRAFT_298029"/>
<dbReference type="GO" id="GO:0006808">
    <property type="term" value="P:regulation of nitrogen utilization"/>
    <property type="evidence" value="ECO:0007669"/>
    <property type="project" value="TreeGrafter"/>
</dbReference>
<evidence type="ECO:0000259" key="2">
    <source>
        <dbReference type="Pfam" id="PF08550"/>
    </source>
</evidence>
<evidence type="ECO:0000313" key="5">
    <source>
        <dbReference type="Proteomes" id="UP000234254"/>
    </source>
</evidence>
<dbReference type="Pfam" id="PF11702">
    <property type="entry name" value="DUF3295"/>
    <property type="match status" value="1"/>
</dbReference>
<feature type="domain" description="Nitrogen regulatory protein areA GATA-like" evidence="2">
    <location>
        <begin position="31"/>
        <end position="58"/>
    </location>
</feature>
<accession>A0A2I1D011</accession>
<evidence type="ECO:0000256" key="1">
    <source>
        <dbReference type="SAM" id="MobiDB-lite"/>
    </source>
</evidence>
<dbReference type="EMBL" id="MSFM01000008">
    <property type="protein sequence ID" value="PKY03205.1"/>
    <property type="molecule type" value="Genomic_DNA"/>
</dbReference>
<feature type="compositionally biased region" description="Polar residues" evidence="1">
    <location>
        <begin position="194"/>
        <end position="210"/>
    </location>
</feature>
<dbReference type="GO" id="GO:0005737">
    <property type="term" value="C:cytoplasm"/>
    <property type="evidence" value="ECO:0007669"/>
    <property type="project" value="TreeGrafter"/>
</dbReference>
<dbReference type="GO" id="GO:0000122">
    <property type="term" value="P:negative regulation of transcription by RNA polymerase II"/>
    <property type="evidence" value="ECO:0007669"/>
    <property type="project" value="TreeGrafter"/>
</dbReference>
<evidence type="ECO:0000259" key="3">
    <source>
        <dbReference type="Pfam" id="PF11702"/>
    </source>
</evidence>
<dbReference type="OrthoDB" id="5054775at2759"/>
<dbReference type="RefSeq" id="XP_024691799.1">
    <property type="nucleotide sequence ID" value="XM_024838231.1"/>
</dbReference>
<name>A0A2I1D011_ASPC2</name>
<proteinExistence type="predicted"/>
<feature type="region of interest" description="Disordered" evidence="1">
    <location>
        <begin position="261"/>
        <end position="399"/>
    </location>
</feature>
<reference evidence="4" key="1">
    <citation type="submission" date="2016-12" db="EMBL/GenBank/DDBJ databases">
        <title>The genomes of Aspergillus section Nigri reveals drivers in fungal speciation.</title>
        <authorList>
            <consortium name="DOE Joint Genome Institute"/>
            <person name="Vesth T.C."/>
            <person name="Nybo J."/>
            <person name="Theobald S."/>
            <person name="Brandl J."/>
            <person name="Frisvad J.C."/>
            <person name="Nielsen K.F."/>
            <person name="Lyhne E.K."/>
            <person name="Kogle M.E."/>
            <person name="Kuo A."/>
            <person name="Riley R."/>
            <person name="Clum A."/>
            <person name="Nolan M."/>
            <person name="Lipzen A."/>
            <person name="Salamov A."/>
            <person name="Henrissat B."/>
            <person name="Wiebenga A."/>
            <person name="De vries R.P."/>
            <person name="Grigoriev I.V."/>
            <person name="Mortensen U.H."/>
            <person name="Andersen M.R."/>
            <person name="Baker S.E."/>
        </authorList>
    </citation>
    <scope>NUCLEOTIDE SEQUENCE</scope>
    <source>
        <strain evidence="4">IBT 28561</strain>
    </source>
</reference>
<feature type="region of interest" description="Disordered" evidence="1">
    <location>
        <begin position="163"/>
        <end position="246"/>
    </location>
</feature>
<comment type="caution">
    <text evidence="4">The sequence shown here is derived from an EMBL/GenBank/DDBJ whole genome shotgun (WGS) entry which is preliminary data.</text>
</comment>
<dbReference type="InterPro" id="IPR021711">
    <property type="entry name" value="DUF3295"/>
</dbReference>
<dbReference type="Pfam" id="PF08550">
    <property type="entry name" value="GATA_AreA"/>
    <property type="match status" value="1"/>
</dbReference>
<feature type="domain" description="DUF3295" evidence="3">
    <location>
        <begin position="82"/>
        <end position="585"/>
    </location>
</feature>
<feature type="compositionally biased region" description="Polar residues" evidence="1">
    <location>
        <begin position="437"/>
        <end position="454"/>
    </location>
</feature>
<feature type="region of interest" description="Disordered" evidence="1">
    <location>
        <begin position="540"/>
        <end position="568"/>
    </location>
</feature>
<protein>
    <submittedName>
        <fullName evidence="4">DUF1752-domain-containing protein</fullName>
    </submittedName>
</protein>
<dbReference type="Proteomes" id="UP000234254">
    <property type="component" value="Unassembled WGS sequence"/>
</dbReference>